<dbReference type="GO" id="GO:0008270">
    <property type="term" value="F:zinc ion binding"/>
    <property type="evidence" value="ECO:0007669"/>
    <property type="project" value="UniProtKB-KW"/>
</dbReference>
<feature type="domain" description="C2H2-type" evidence="10">
    <location>
        <begin position="383"/>
        <end position="409"/>
    </location>
</feature>
<dbReference type="PROSITE" id="PS00028">
    <property type="entry name" value="ZINC_FINGER_C2H2_1"/>
    <property type="match status" value="5"/>
</dbReference>
<evidence type="ECO:0000256" key="4">
    <source>
        <dbReference type="ARBA" id="ARBA00022833"/>
    </source>
</evidence>
<dbReference type="InterPro" id="IPR013087">
    <property type="entry name" value="Znf_C2H2_type"/>
</dbReference>
<evidence type="ECO:0000256" key="2">
    <source>
        <dbReference type="ARBA" id="ARBA00022723"/>
    </source>
</evidence>
<evidence type="ECO:0000256" key="1">
    <source>
        <dbReference type="ARBA" id="ARBA00004123"/>
    </source>
</evidence>
<evidence type="ECO:0000256" key="7">
    <source>
        <dbReference type="ARBA" id="ARBA00023242"/>
    </source>
</evidence>
<reference evidence="11" key="1">
    <citation type="submission" date="2021-08" db="EMBL/GenBank/DDBJ databases">
        <title>WGS assembly of Ceratopteris richardii.</title>
        <authorList>
            <person name="Marchant D.B."/>
            <person name="Chen G."/>
            <person name="Jenkins J."/>
            <person name="Shu S."/>
            <person name="Leebens-Mack J."/>
            <person name="Grimwood J."/>
            <person name="Schmutz J."/>
            <person name="Soltis P."/>
            <person name="Soltis D."/>
            <person name="Chen Z.-H."/>
        </authorList>
    </citation>
    <scope>NUCLEOTIDE SEQUENCE</scope>
    <source>
        <strain evidence="11">Whitten #5841</strain>
        <tissue evidence="11">Leaf</tissue>
    </source>
</reference>
<feature type="domain" description="C2H2-type" evidence="10">
    <location>
        <begin position="165"/>
        <end position="192"/>
    </location>
</feature>
<keyword evidence="3 8" id="KW-0863">Zinc-finger</keyword>
<dbReference type="GO" id="GO:0006357">
    <property type="term" value="P:regulation of transcription by RNA polymerase II"/>
    <property type="evidence" value="ECO:0007669"/>
    <property type="project" value="TreeGrafter"/>
</dbReference>
<evidence type="ECO:0000313" key="11">
    <source>
        <dbReference type="EMBL" id="KAH7427202.1"/>
    </source>
</evidence>
<feature type="domain" description="C2H2-type" evidence="10">
    <location>
        <begin position="75"/>
        <end position="98"/>
    </location>
</feature>
<evidence type="ECO:0000313" key="12">
    <source>
        <dbReference type="Proteomes" id="UP000825935"/>
    </source>
</evidence>
<accession>A0A8T2TWC5</accession>
<keyword evidence="6" id="KW-0804">Transcription</keyword>
<dbReference type="PANTHER" id="PTHR46179:SF13">
    <property type="entry name" value="C2H2-TYPE DOMAIN-CONTAINING PROTEIN"/>
    <property type="match status" value="1"/>
</dbReference>
<dbReference type="Gene3D" id="3.30.160.60">
    <property type="entry name" value="Classic Zinc Finger"/>
    <property type="match status" value="5"/>
</dbReference>
<evidence type="ECO:0000256" key="6">
    <source>
        <dbReference type="ARBA" id="ARBA00023163"/>
    </source>
</evidence>
<protein>
    <recommendedName>
        <fullName evidence="10">C2H2-type domain-containing protein</fullName>
    </recommendedName>
</protein>
<evidence type="ECO:0000256" key="3">
    <source>
        <dbReference type="ARBA" id="ARBA00022771"/>
    </source>
</evidence>
<keyword evidence="7" id="KW-0539">Nucleus</keyword>
<dbReference type="GO" id="GO:0005634">
    <property type="term" value="C:nucleus"/>
    <property type="evidence" value="ECO:0007669"/>
    <property type="project" value="UniProtKB-SubCell"/>
</dbReference>
<dbReference type="PANTHER" id="PTHR46179">
    <property type="entry name" value="ZINC FINGER PROTEIN"/>
    <property type="match status" value="1"/>
</dbReference>
<keyword evidence="12" id="KW-1185">Reference proteome</keyword>
<comment type="caution">
    <text evidence="11">The sequence shown here is derived from an EMBL/GenBank/DDBJ whole genome shotgun (WGS) entry which is preliminary data.</text>
</comment>
<evidence type="ECO:0000256" key="8">
    <source>
        <dbReference type="PROSITE-ProRule" id="PRU00042"/>
    </source>
</evidence>
<keyword evidence="4" id="KW-0862">Zinc</keyword>
<dbReference type="AlphaFoldDB" id="A0A8T2TWC5"/>
<dbReference type="SMART" id="SM00355">
    <property type="entry name" value="ZnF_C2H2"/>
    <property type="match status" value="10"/>
</dbReference>
<dbReference type="PROSITE" id="PS50157">
    <property type="entry name" value="ZINC_FINGER_C2H2_2"/>
    <property type="match status" value="6"/>
</dbReference>
<feature type="region of interest" description="Disordered" evidence="9">
    <location>
        <begin position="1"/>
        <end position="20"/>
    </location>
</feature>
<dbReference type="EMBL" id="CM035415">
    <property type="protein sequence ID" value="KAH7427202.1"/>
    <property type="molecule type" value="Genomic_DNA"/>
</dbReference>
<feature type="domain" description="C2H2-type" evidence="10">
    <location>
        <begin position="352"/>
        <end position="382"/>
    </location>
</feature>
<dbReference type="Proteomes" id="UP000825935">
    <property type="component" value="Chromosome 10"/>
</dbReference>
<name>A0A8T2TWC5_CERRI</name>
<dbReference type="InterPro" id="IPR036236">
    <property type="entry name" value="Znf_C2H2_sf"/>
</dbReference>
<dbReference type="Pfam" id="PF00096">
    <property type="entry name" value="zf-C2H2"/>
    <property type="match status" value="2"/>
</dbReference>
<feature type="domain" description="C2H2-type" evidence="10">
    <location>
        <begin position="294"/>
        <end position="319"/>
    </location>
</feature>
<keyword evidence="5" id="KW-0805">Transcription regulation</keyword>
<comment type="subcellular location">
    <subcellularLocation>
        <location evidence="1">Nucleus</location>
    </subcellularLocation>
</comment>
<evidence type="ECO:0000256" key="5">
    <source>
        <dbReference type="ARBA" id="ARBA00023015"/>
    </source>
</evidence>
<evidence type="ECO:0000256" key="9">
    <source>
        <dbReference type="SAM" id="MobiDB-lite"/>
    </source>
</evidence>
<dbReference type="OrthoDB" id="427030at2759"/>
<dbReference type="InterPro" id="IPR051061">
    <property type="entry name" value="Zinc_finger_trans_reg"/>
</dbReference>
<organism evidence="11 12">
    <name type="scientific">Ceratopteris richardii</name>
    <name type="common">Triangle waterfern</name>
    <dbReference type="NCBI Taxonomy" id="49495"/>
    <lineage>
        <taxon>Eukaryota</taxon>
        <taxon>Viridiplantae</taxon>
        <taxon>Streptophyta</taxon>
        <taxon>Embryophyta</taxon>
        <taxon>Tracheophyta</taxon>
        <taxon>Polypodiopsida</taxon>
        <taxon>Polypodiidae</taxon>
        <taxon>Polypodiales</taxon>
        <taxon>Pteridineae</taxon>
        <taxon>Pteridaceae</taxon>
        <taxon>Parkerioideae</taxon>
        <taxon>Ceratopteris</taxon>
    </lineage>
</organism>
<sequence length="460" mass="52685">MVVMDSLDSSSCSTSSGASSAEHGRIFRSSSTRLYRCQLCGVSRSKRSLMLCHMQKCHPHSLLEFCVEGKDHRRYKCPICGDYRSKTSMLRKHMQEVHPYCTKQMDEVNPVSREQATKIAMDSLDSSVCSTSSVSSSENCYVVCELSEESNDPQYLLGAKSHKCVECNECGILFKKPSVLRQHLITHATERPFKCPKDGCDKCYKRPDHLKRHLLRHDEMPKLCPWPGCIMVCSNQCSFRRHLQRHYRKGDLQRGNLNEKVLKCSDPDCNAVFAYPCRLESHCSIVHGLHCAEFFCGEPGCGKAFDSAKLLQEHISQSHKTIICHICGFSILRRNSKRHVEAHDPNRVKQRLFCPVDNCSHSYSNSFNLSVHMKVRHLGMKGYQCAFDNCNKGFGYKHVRDMHERTKMHFYVQGDFEEEDLKFQARCRGGRKPVTLQSVEDLFRKRVMCDRNEQEAACGG</sequence>
<evidence type="ECO:0000259" key="10">
    <source>
        <dbReference type="PROSITE" id="PS50157"/>
    </source>
</evidence>
<dbReference type="SUPFAM" id="SSF57667">
    <property type="entry name" value="beta-beta-alpha zinc fingers"/>
    <property type="match status" value="2"/>
</dbReference>
<gene>
    <name evidence="11" type="ORF">KP509_10G034100</name>
</gene>
<keyword evidence="2" id="KW-0479">Metal-binding</keyword>
<dbReference type="OMA" id="WISIRQG"/>
<proteinExistence type="predicted"/>
<feature type="domain" description="C2H2-type" evidence="10">
    <location>
        <begin position="193"/>
        <end position="222"/>
    </location>
</feature>